<reference evidence="2" key="1">
    <citation type="journal article" date="2019" name="Int. J. Syst. Evol. Microbiol.">
        <title>The Global Catalogue of Microorganisms (GCM) 10K type strain sequencing project: providing services to taxonomists for standard genome sequencing and annotation.</title>
        <authorList>
            <consortium name="The Broad Institute Genomics Platform"/>
            <consortium name="The Broad Institute Genome Sequencing Center for Infectious Disease"/>
            <person name="Wu L."/>
            <person name="Ma J."/>
        </authorList>
    </citation>
    <scope>NUCLEOTIDE SEQUENCE [LARGE SCALE GENOMIC DNA]</scope>
    <source>
        <strain evidence="2">JCM 8201</strain>
    </source>
</reference>
<keyword evidence="2" id="KW-1185">Reference proteome</keyword>
<accession>A0ABP6GHE7</accession>
<dbReference type="EMBL" id="BAAATZ010000006">
    <property type="protein sequence ID" value="GAA2722712.1"/>
    <property type="molecule type" value="Genomic_DNA"/>
</dbReference>
<organism evidence="1 2">
    <name type="scientific">Actinocorallia aurantiaca</name>
    <dbReference type="NCBI Taxonomy" id="46204"/>
    <lineage>
        <taxon>Bacteria</taxon>
        <taxon>Bacillati</taxon>
        <taxon>Actinomycetota</taxon>
        <taxon>Actinomycetes</taxon>
        <taxon>Streptosporangiales</taxon>
        <taxon>Thermomonosporaceae</taxon>
        <taxon>Actinocorallia</taxon>
    </lineage>
</organism>
<sequence length="106" mass="10922">MLKDMDARNHGDLVWTGTPADPEDLLDAGVDPPAAEVEALLSRGRPVKVTVTGSDSGALAAAAVYAWLGVSAFRFAGDPGELRQILDMVASIAGARPPAVGRRALA</sequence>
<dbReference type="Proteomes" id="UP001501842">
    <property type="component" value="Unassembled WGS sequence"/>
</dbReference>
<gene>
    <name evidence="1" type="ORF">GCM10010439_16130</name>
</gene>
<evidence type="ECO:0000313" key="1">
    <source>
        <dbReference type="EMBL" id="GAA2722712.1"/>
    </source>
</evidence>
<evidence type="ECO:0000313" key="2">
    <source>
        <dbReference type="Proteomes" id="UP001501842"/>
    </source>
</evidence>
<protein>
    <submittedName>
        <fullName evidence="1">Uncharacterized protein</fullName>
    </submittedName>
</protein>
<proteinExistence type="predicted"/>
<comment type="caution">
    <text evidence="1">The sequence shown here is derived from an EMBL/GenBank/DDBJ whole genome shotgun (WGS) entry which is preliminary data.</text>
</comment>
<name>A0ABP6GHE7_9ACTN</name>